<dbReference type="RefSeq" id="WP_157078616.1">
    <property type="nucleotide sequence ID" value="NZ_LWMT01000047.1"/>
</dbReference>
<reference evidence="1 2" key="1">
    <citation type="submission" date="2016-04" db="EMBL/GenBank/DDBJ databases">
        <title>Genome sequence of Methanobrevibacter filiformis DSM 11501.</title>
        <authorList>
            <person name="Poehlein A."/>
            <person name="Seedorf H."/>
            <person name="Daniel R."/>
        </authorList>
    </citation>
    <scope>NUCLEOTIDE SEQUENCE [LARGE SCALE GENOMIC DNA]</scope>
    <source>
        <strain evidence="1 2">DSM 11501</strain>
    </source>
</reference>
<keyword evidence="2" id="KW-1185">Reference proteome</keyword>
<gene>
    <name evidence="1" type="ORF">MBFIL_03800</name>
</gene>
<evidence type="ECO:0000313" key="2">
    <source>
        <dbReference type="Proteomes" id="UP000077066"/>
    </source>
</evidence>
<dbReference type="EMBL" id="LWMT01000047">
    <property type="protein sequence ID" value="KZX17062.1"/>
    <property type="molecule type" value="Genomic_DNA"/>
</dbReference>
<organism evidence="1 2">
    <name type="scientific">Methanobrevibacter filiformis</name>
    <dbReference type="NCBI Taxonomy" id="55758"/>
    <lineage>
        <taxon>Archaea</taxon>
        <taxon>Methanobacteriati</taxon>
        <taxon>Methanobacteriota</taxon>
        <taxon>Methanomada group</taxon>
        <taxon>Methanobacteria</taxon>
        <taxon>Methanobacteriales</taxon>
        <taxon>Methanobacteriaceae</taxon>
        <taxon>Methanobrevibacter</taxon>
    </lineage>
</organism>
<evidence type="ECO:0000313" key="1">
    <source>
        <dbReference type="EMBL" id="KZX17062.1"/>
    </source>
</evidence>
<dbReference type="Proteomes" id="UP000077066">
    <property type="component" value="Unassembled WGS sequence"/>
</dbReference>
<comment type="caution">
    <text evidence="1">The sequence shown here is derived from an EMBL/GenBank/DDBJ whole genome shotgun (WGS) entry which is preliminary data.</text>
</comment>
<sequence>MASPIKMGLTLVGKDAEAFIDEMLRPTTTEEKENFKSIKKRFEGKDHLFNFY</sequence>
<proteinExistence type="predicted"/>
<accession>A0A166EVK0</accession>
<dbReference type="AlphaFoldDB" id="A0A166EVK0"/>
<name>A0A166EVK0_9EURY</name>
<protein>
    <submittedName>
        <fullName evidence="1">Uncharacterized protein</fullName>
    </submittedName>
</protein>
<dbReference type="PATRIC" id="fig|55758.3.peg.421"/>